<dbReference type="Proteomes" id="UP000215694">
    <property type="component" value="Unassembled WGS sequence"/>
</dbReference>
<comment type="caution">
    <text evidence="2">The sequence shown here is derived from an EMBL/GenBank/DDBJ whole genome shotgun (WGS) entry which is preliminary data.</text>
</comment>
<dbReference type="OrthoDB" id="9801960at2"/>
<organism evidence="2 3">
    <name type="scientific">Romboutsia weinsteinii</name>
    <dbReference type="NCBI Taxonomy" id="2020949"/>
    <lineage>
        <taxon>Bacteria</taxon>
        <taxon>Bacillati</taxon>
        <taxon>Bacillota</taxon>
        <taxon>Clostridia</taxon>
        <taxon>Peptostreptococcales</taxon>
        <taxon>Peptostreptococcaceae</taxon>
        <taxon>Romboutsia</taxon>
    </lineage>
</organism>
<dbReference type="PANTHER" id="PTHR12110:SF53">
    <property type="entry name" value="BLR5974 PROTEIN"/>
    <property type="match status" value="1"/>
</dbReference>
<dbReference type="SUPFAM" id="SSF51658">
    <property type="entry name" value="Xylose isomerase-like"/>
    <property type="match status" value="1"/>
</dbReference>
<dbReference type="AlphaFoldDB" id="A0A371J075"/>
<proteinExistence type="predicted"/>
<gene>
    <name evidence="2" type="ORF">CHL78_015145</name>
</gene>
<feature type="domain" description="Xylose isomerase-like TIM barrel" evidence="1">
    <location>
        <begin position="43"/>
        <end position="236"/>
    </location>
</feature>
<dbReference type="GO" id="GO:0016853">
    <property type="term" value="F:isomerase activity"/>
    <property type="evidence" value="ECO:0007669"/>
    <property type="project" value="UniProtKB-KW"/>
</dbReference>
<dbReference type="EMBL" id="NOJY02000036">
    <property type="protein sequence ID" value="RDY26066.1"/>
    <property type="molecule type" value="Genomic_DNA"/>
</dbReference>
<dbReference type="RefSeq" id="WP_094369269.1">
    <property type="nucleotide sequence ID" value="NZ_NOJY02000036.1"/>
</dbReference>
<accession>A0A371J075</accession>
<dbReference type="InterPro" id="IPR050312">
    <property type="entry name" value="IolE/XylAMocC-like"/>
</dbReference>
<evidence type="ECO:0000259" key="1">
    <source>
        <dbReference type="Pfam" id="PF01261"/>
    </source>
</evidence>
<protein>
    <submittedName>
        <fullName evidence="2">Sugar phosphate isomerase/epimerase</fullName>
    </submittedName>
</protein>
<dbReference type="Pfam" id="PF01261">
    <property type="entry name" value="AP_endonuc_2"/>
    <property type="match status" value="1"/>
</dbReference>
<name>A0A371J075_9FIRM</name>
<dbReference type="InterPro" id="IPR036237">
    <property type="entry name" value="Xyl_isomerase-like_sf"/>
</dbReference>
<dbReference type="PANTHER" id="PTHR12110">
    <property type="entry name" value="HYDROXYPYRUVATE ISOMERASE"/>
    <property type="match status" value="1"/>
</dbReference>
<keyword evidence="2" id="KW-0413">Isomerase</keyword>
<evidence type="ECO:0000313" key="3">
    <source>
        <dbReference type="Proteomes" id="UP000215694"/>
    </source>
</evidence>
<keyword evidence="3" id="KW-1185">Reference proteome</keyword>
<dbReference type="InterPro" id="IPR013022">
    <property type="entry name" value="Xyl_isomerase-like_TIM-brl"/>
</dbReference>
<evidence type="ECO:0000313" key="2">
    <source>
        <dbReference type="EMBL" id="RDY26066.1"/>
    </source>
</evidence>
<sequence>MKIGISSLLFNLQEGLDLCENIKDINHIEIGLDNLQDCIKLLNYKDRIENLGLSVGIHLPMELNPCENIDYMRKQWVKFIKEMDDLLIDFDIKYYNLHLGYVISNRLKNNRNKYLDNSVEFLKGINIRDNIKISIENTYSKYGDLSNIGNTCYDFEYILNKIDTPNICFCYDTGHYLINKDNYIERLSDKIQIIHLSDNDGINDIHVGIGNGVLEISHIKKVLKLKAEYLILEIDYNHIKDTMDTINLITKEV</sequence>
<reference evidence="2 3" key="1">
    <citation type="journal article" date="2017" name="Genome Announc.">
        <title>Draft Genome Sequence of Romboutsia weinsteinii sp. nov. Strain CCRI-19649(T) Isolated from Surface Water.</title>
        <authorList>
            <person name="Maheux A.F."/>
            <person name="Boudreau D.K."/>
            <person name="Berube E."/>
            <person name="Boissinot M."/>
            <person name="Cantin P."/>
            <person name="Raymond F."/>
            <person name="Corbeil J."/>
            <person name="Omar R.F."/>
            <person name="Bergeron M.G."/>
        </authorList>
    </citation>
    <scope>NUCLEOTIDE SEQUENCE [LARGE SCALE GENOMIC DNA]</scope>
    <source>
        <strain evidence="2 3">CCRI-19649</strain>
    </source>
</reference>
<dbReference type="Gene3D" id="3.20.20.150">
    <property type="entry name" value="Divalent-metal-dependent TIM barrel enzymes"/>
    <property type="match status" value="1"/>
</dbReference>